<keyword evidence="2" id="KW-0132">Cell division</keyword>
<protein>
    <submittedName>
        <fullName evidence="2">Cell division protein FtsL</fullName>
    </submittedName>
</protein>
<evidence type="ECO:0000256" key="1">
    <source>
        <dbReference type="SAM" id="Coils"/>
    </source>
</evidence>
<name>A0AAE3T855_9RHOB</name>
<keyword evidence="3" id="KW-1185">Reference proteome</keyword>
<organism evidence="2 3">
    <name type="scientific">Psychromarinibacter sediminicola</name>
    <dbReference type="NCBI Taxonomy" id="3033385"/>
    <lineage>
        <taxon>Bacteria</taxon>
        <taxon>Pseudomonadati</taxon>
        <taxon>Pseudomonadota</taxon>
        <taxon>Alphaproteobacteria</taxon>
        <taxon>Rhodobacterales</taxon>
        <taxon>Paracoccaceae</taxon>
        <taxon>Psychromarinibacter</taxon>
    </lineage>
</organism>
<reference evidence="2" key="1">
    <citation type="submission" date="2023-03" db="EMBL/GenBank/DDBJ databases">
        <title>Multiphase analysis and comparison of six strains from genera Psychromarinibacter, Lutimaribacter, and Maritimibacter, including a novel species: Psychromarinibacter sediminicola sp. nov.</title>
        <authorList>
            <person name="Wang Y.-H."/>
            <person name="Ye M.-Q."/>
            <person name="Du Z.-J."/>
        </authorList>
    </citation>
    <scope>NUCLEOTIDE SEQUENCE</scope>
    <source>
        <strain evidence="2">C21-152</strain>
    </source>
</reference>
<dbReference type="GO" id="GO:0051301">
    <property type="term" value="P:cell division"/>
    <property type="evidence" value="ECO:0007669"/>
    <property type="project" value="UniProtKB-KW"/>
</dbReference>
<evidence type="ECO:0000313" key="3">
    <source>
        <dbReference type="Proteomes" id="UP001220964"/>
    </source>
</evidence>
<keyword evidence="1" id="KW-0175">Coiled coil</keyword>
<comment type="caution">
    <text evidence="2">The sequence shown here is derived from an EMBL/GenBank/DDBJ whole genome shotgun (WGS) entry which is preliminary data.</text>
</comment>
<dbReference type="RefSeq" id="WP_275565886.1">
    <property type="nucleotide sequence ID" value="NZ_JARGYC010000005.1"/>
</dbReference>
<dbReference type="AlphaFoldDB" id="A0AAE3T855"/>
<accession>A0AAE3T855</accession>
<dbReference type="Proteomes" id="UP001220964">
    <property type="component" value="Unassembled WGS sequence"/>
</dbReference>
<gene>
    <name evidence="2" type="ORF">P1J78_03240</name>
</gene>
<keyword evidence="2" id="KW-0131">Cell cycle</keyword>
<proteinExistence type="predicted"/>
<sequence>MKSLAFVLSILGVMGLAFWAYSENYKTQHALNEVEKLQRRIGHLRETRSVLRAEWAYLNRPDRLRDLASLNFKSLRLVPLSPTQFGRVEQIAYPQPERDPLTALLEEPVHTAANTPDDEELLP</sequence>
<dbReference type="EMBL" id="JARGYC010000005">
    <property type="protein sequence ID" value="MDF0599739.1"/>
    <property type="molecule type" value="Genomic_DNA"/>
</dbReference>
<evidence type="ECO:0000313" key="2">
    <source>
        <dbReference type="EMBL" id="MDF0599739.1"/>
    </source>
</evidence>
<feature type="coiled-coil region" evidence="1">
    <location>
        <begin position="27"/>
        <end position="54"/>
    </location>
</feature>